<dbReference type="InterPro" id="IPR038601">
    <property type="entry name" value="MttB-like_sf"/>
</dbReference>
<reference evidence="4" key="1">
    <citation type="journal article" date="2014" name="Front. Microbiol.">
        <title>High frequency of phylogenetically diverse reductive dehalogenase-homologous genes in deep subseafloor sedimentary metagenomes.</title>
        <authorList>
            <person name="Kawai M."/>
            <person name="Futagami T."/>
            <person name="Toyoda A."/>
            <person name="Takaki Y."/>
            <person name="Nishi S."/>
            <person name="Hori S."/>
            <person name="Arai W."/>
            <person name="Tsubouchi T."/>
            <person name="Morono Y."/>
            <person name="Uchiyama I."/>
            <person name="Ito T."/>
            <person name="Fujiyama A."/>
            <person name="Inagaki F."/>
            <person name="Takami H."/>
        </authorList>
    </citation>
    <scope>NUCLEOTIDE SEQUENCE</scope>
    <source>
        <strain evidence="4">Expedition CK06-06</strain>
    </source>
</reference>
<comment type="caution">
    <text evidence="4">The sequence shown here is derived from an EMBL/GenBank/DDBJ whole genome shotgun (WGS) entry which is preliminary data.</text>
</comment>
<proteinExistence type="inferred from homology"/>
<evidence type="ECO:0000256" key="1">
    <source>
        <dbReference type="ARBA" id="ARBA00007137"/>
    </source>
</evidence>
<evidence type="ECO:0000256" key="3">
    <source>
        <dbReference type="ARBA" id="ARBA00022679"/>
    </source>
</evidence>
<feature type="non-terminal residue" evidence="4">
    <location>
        <position position="1"/>
    </location>
</feature>
<protein>
    <recommendedName>
        <fullName evidence="5">Trimethylamine methyltransferase</fullName>
    </recommendedName>
</protein>
<evidence type="ECO:0000313" key="4">
    <source>
        <dbReference type="EMBL" id="GAG37000.1"/>
    </source>
</evidence>
<evidence type="ECO:0008006" key="5">
    <source>
        <dbReference type="Google" id="ProtNLM"/>
    </source>
</evidence>
<keyword evidence="3" id="KW-0808">Transferase</keyword>
<dbReference type="Pfam" id="PF06253">
    <property type="entry name" value="MTTB"/>
    <property type="match status" value="1"/>
</dbReference>
<dbReference type="Gene3D" id="3.20.20.480">
    <property type="entry name" value="Trimethylamine methyltransferase-like"/>
    <property type="match status" value="1"/>
</dbReference>
<gene>
    <name evidence="4" type="ORF">S01H1_63611</name>
</gene>
<dbReference type="EMBL" id="BARS01041880">
    <property type="protein sequence ID" value="GAG37000.1"/>
    <property type="molecule type" value="Genomic_DNA"/>
</dbReference>
<organism evidence="4">
    <name type="scientific">marine sediment metagenome</name>
    <dbReference type="NCBI Taxonomy" id="412755"/>
    <lineage>
        <taxon>unclassified sequences</taxon>
        <taxon>metagenomes</taxon>
        <taxon>ecological metagenomes</taxon>
    </lineage>
</organism>
<accession>X0X1V7</accession>
<dbReference type="InterPro" id="IPR010426">
    <property type="entry name" value="MTTB_MeTrfase"/>
</dbReference>
<dbReference type="GO" id="GO:0008168">
    <property type="term" value="F:methyltransferase activity"/>
    <property type="evidence" value="ECO:0007669"/>
    <property type="project" value="UniProtKB-KW"/>
</dbReference>
<dbReference type="GO" id="GO:0032259">
    <property type="term" value="P:methylation"/>
    <property type="evidence" value="ECO:0007669"/>
    <property type="project" value="UniProtKB-KW"/>
</dbReference>
<dbReference type="GO" id="GO:0015948">
    <property type="term" value="P:methanogenesis"/>
    <property type="evidence" value="ECO:0007669"/>
    <property type="project" value="InterPro"/>
</dbReference>
<name>X0X1V7_9ZZZZ</name>
<sequence>KGMTLIMAALAGANYIHNAAGMLESTTTVAYEQYVIDNEIIGMAMRALQGIEVNEETLALKVIDKVGPGGNYLAETHTVKHMRSELFFPKVSDRSLREEWISKGGKDARERAKEIAKNILAWHKPLPIPSDIDKKIISKIKGLIKF</sequence>
<dbReference type="AlphaFoldDB" id="X0X1V7"/>
<keyword evidence="2" id="KW-0489">Methyltransferase</keyword>
<comment type="similarity">
    <text evidence="1">Belongs to the trimethylamine methyltransferase family.</text>
</comment>
<evidence type="ECO:0000256" key="2">
    <source>
        <dbReference type="ARBA" id="ARBA00022603"/>
    </source>
</evidence>